<sequence length="608" mass="64020">MGIFDYRETDAAASKTLFADAMAISHYAYHNIDNGFAVGYQHNGYGLGLPLTLVGGILGSTDSQGALPGIPWNPDAEKAALEAVTAAGWTRVSAQQLGYQGKTDDRGTYFGESKGYETAQAEVLAKYDDAGRLTEIGIAFRGTSGPRESIISDSIGDVINDLLAGFGPAGYADHYALNAFNTLLGDVARFAQQNGLSGEDVVVSGHSLGGMAVNSMASMSDAHWGGFYSHANYVAFASPTQHQGDDRVLNIGYENDPVFRALDGSTMTAGSLGVHDGVKEHATNNIVNFNDHYASTVWNALPFSILNIPTWLSHLPSAYQDGLTRVLDSAFYALTEQNSTVIVSNLSDVTRGTTWVTDLNRNAETHSGPTFIIGSDGNDLIKGGQGNDYLEGRAGDDTFRDGGGYNWILGGDGSNTLDIEQSLQQREVAYDGVNLYLRDADGGITLAENIATLRSKESQLIVLNKNVDHQVTADGLLSASGLTAYADSLNGGDGADSLTATQAGGWLFGLAGDDTLNGQFGGHTFVGGAGNDQLQAGGGNNTFLFSGSFGHDRLEGWQASDKLVFIGAGSQVEYHQADNNLTIGLGDNSVTLVGVSQQSLQDGQLIVA</sequence>
<evidence type="ECO:0000256" key="1">
    <source>
        <dbReference type="ARBA" id="ARBA00022837"/>
    </source>
</evidence>
<dbReference type="EMBL" id="LR134155">
    <property type="protein sequence ID" value="VEA73482.1"/>
    <property type="molecule type" value="Genomic_DNA"/>
</dbReference>
<dbReference type="STRING" id="61652.AXX16_3067"/>
<dbReference type="SUPFAM" id="SSF53474">
    <property type="entry name" value="alpha/beta-Hydrolases"/>
    <property type="match status" value="1"/>
</dbReference>
<dbReference type="GO" id="GO:0004806">
    <property type="term" value="F:triacylglycerol lipase activity"/>
    <property type="evidence" value="ECO:0007669"/>
    <property type="project" value="UniProtKB-EC"/>
</dbReference>
<dbReference type="SUPFAM" id="SSF51120">
    <property type="entry name" value="beta-Roll"/>
    <property type="match status" value="2"/>
</dbReference>
<dbReference type="PRINTS" id="PR00313">
    <property type="entry name" value="CABNDNGRPT"/>
</dbReference>
<proteinExistence type="predicted"/>
<dbReference type="AlphaFoldDB" id="A0A3S4G1X0"/>
<dbReference type="GO" id="GO:0005509">
    <property type="term" value="F:calcium ion binding"/>
    <property type="evidence" value="ECO:0007669"/>
    <property type="project" value="InterPro"/>
</dbReference>
<keyword evidence="2" id="KW-0378">Hydrolase</keyword>
<dbReference type="InterPro" id="IPR011049">
    <property type="entry name" value="Serralysin-like_metalloprot_C"/>
</dbReference>
<evidence type="ECO:0000313" key="2">
    <source>
        <dbReference type="EMBL" id="VEA73482.1"/>
    </source>
</evidence>
<dbReference type="Proteomes" id="UP000271603">
    <property type="component" value="Chromosome"/>
</dbReference>
<dbReference type="Gene3D" id="3.40.50.1820">
    <property type="entry name" value="alpha/beta hydrolase"/>
    <property type="match status" value="1"/>
</dbReference>
<dbReference type="InterPro" id="IPR001343">
    <property type="entry name" value="Hemolysn_Ca-bd"/>
</dbReference>
<dbReference type="EC" id="3.1.1.3" evidence="2"/>
<gene>
    <name evidence="2" type="ORF">NCTC9419_05115</name>
</gene>
<reference evidence="2 3" key="1">
    <citation type="submission" date="2018-12" db="EMBL/GenBank/DDBJ databases">
        <authorList>
            <consortium name="Pathogen Informatics"/>
        </authorList>
    </citation>
    <scope>NUCLEOTIDE SEQUENCE [LARGE SCALE GENOMIC DNA]</scope>
    <source>
        <strain evidence="2 3">NCTC9419</strain>
    </source>
</reference>
<protein>
    <submittedName>
        <fullName evidence="2">Lipase</fullName>
        <ecNumber evidence="2">3.1.1.3</ecNumber>
    </submittedName>
</protein>
<dbReference type="Pfam" id="PF00353">
    <property type="entry name" value="HemolysinCabind"/>
    <property type="match status" value="4"/>
</dbReference>
<dbReference type="Gene3D" id="2.150.10.10">
    <property type="entry name" value="Serralysin-like metalloprotease, C-terminal"/>
    <property type="match status" value="1"/>
</dbReference>
<dbReference type="InterPro" id="IPR029058">
    <property type="entry name" value="AB_hydrolase_fold"/>
</dbReference>
<evidence type="ECO:0000313" key="3">
    <source>
        <dbReference type="Proteomes" id="UP000271603"/>
    </source>
</evidence>
<keyword evidence="1" id="KW-0106">Calcium</keyword>
<accession>A0A3S4G1X0</accession>
<organism evidence="2 3">
    <name type="scientific">Serratia rubidaea</name>
    <name type="common">Serratia marinorubra</name>
    <dbReference type="NCBI Taxonomy" id="61652"/>
    <lineage>
        <taxon>Bacteria</taxon>
        <taxon>Pseudomonadati</taxon>
        <taxon>Pseudomonadota</taxon>
        <taxon>Gammaproteobacteria</taxon>
        <taxon>Enterobacterales</taxon>
        <taxon>Yersiniaceae</taxon>
        <taxon>Serratia</taxon>
    </lineage>
</organism>
<name>A0A3S4G1X0_SERRU</name>